<evidence type="ECO:0000256" key="4">
    <source>
        <dbReference type="ARBA" id="ARBA00014035"/>
    </source>
</evidence>
<dbReference type="Pfam" id="PF03548">
    <property type="entry name" value="LolA"/>
    <property type="match status" value="1"/>
</dbReference>
<dbReference type="InterPro" id="IPR018323">
    <property type="entry name" value="OM_lipoprot_carrier_LolA_Pbac"/>
</dbReference>
<evidence type="ECO:0000256" key="3">
    <source>
        <dbReference type="ARBA" id="ARBA00011245"/>
    </source>
</evidence>
<gene>
    <name evidence="10 11" type="primary">lolA</name>
    <name evidence="11" type="ORF">FM042_02210</name>
</gene>
<dbReference type="Proteomes" id="UP000320359">
    <property type="component" value="Unassembled WGS sequence"/>
</dbReference>
<evidence type="ECO:0000256" key="8">
    <source>
        <dbReference type="ARBA" id="ARBA00022927"/>
    </source>
</evidence>
<keyword evidence="12" id="KW-1185">Reference proteome</keyword>
<name>A0A552X409_9GAMM</name>
<dbReference type="PANTHER" id="PTHR35869">
    <property type="entry name" value="OUTER-MEMBRANE LIPOPROTEIN CARRIER PROTEIN"/>
    <property type="match status" value="1"/>
</dbReference>
<keyword evidence="8 10" id="KW-0653">Protein transport</keyword>
<comment type="subunit">
    <text evidence="3 10">Monomer.</text>
</comment>
<evidence type="ECO:0000256" key="6">
    <source>
        <dbReference type="ARBA" id="ARBA00022729"/>
    </source>
</evidence>
<evidence type="ECO:0000313" key="12">
    <source>
        <dbReference type="Proteomes" id="UP000320359"/>
    </source>
</evidence>
<accession>A0A552X409</accession>
<dbReference type="InterPro" id="IPR029046">
    <property type="entry name" value="LolA/LolB/LppX"/>
</dbReference>
<comment type="caution">
    <text evidence="11">The sequence shown here is derived from an EMBL/GenBank/DDBJ whole genome shotgun (WGS) entry which is preliminary data.</text>
</comment>
<dbReference type="Gene3D" id="2.50.20.10">
    <property type="entry name" value="Lipoprotein localisation LolA/LolB/LppX"/>
    <property type="match status" value="1"/>
</dbReference>
<evidence type="ECO:0000313" key="11">
    <source>
        <dbReference type="EMBL" id="TRW49696.1"/>
    </source>
</evidence>
<comment type="subcellular location">
    <subcellularLocation>
        <location evidence="1 10">Periplasm</location>
    </subcellularLocation>
</comment>
<protein>
    <recommendedName>
        <fullName evidence="4 10">Outer-membrane lipoprotein carrier protein</fullName>
    </recommendedName>
</protein>
<feature type="signal peptide" evidence="10">
    <location>
        <begin position="1"/>
        <end position="28"/>
    </location>
</feature>
<dbReference type="NCBIfam" id="TIGR00547">
    <property type="entry name" value="lolA"/>
    <property type="match status" value="1"/>
</dbReference>
<comment type="similarity">
    <text evidence="2 10">Belongs to the LolA family.</text>
</comment>
<evidence type="ECO:0000256" key="10">
    <source>
        <dbReference type="HAMAP-Rule" id="MF_00240"/>
    </source>
</evidence>
<dbReference type="EMBL" id="VJWL01000001">
    <property type="protein sequence ID" value="TRW49696.1"/>
    <property type="molecule type" value="Genomic_DNA"/>
</dbReference>
<keyword evidence="5 10" id="KW-0813">Transport</keyword>
<organism evidence="11 12">
    <name type="scientific">Aliidiomarina halalkaliphila</name>
    <dbReference type="NCBI Taxonomy" id="2593535"/>
    <lineage>
        <taxon>Bacteria</taxon>
        <taxon>Pseudomonadati</taxon>
        <taxon>Pseudomonadota</taxon>
        <taxon>Gammaproteobacteria</taxon>
        <taxon>Alteromonadales</taxon>
        <taxon>Idiomarinaceae</taxon>
        <taxon>Aliidiomarina</taxon>
    </lineage>
</organism>
<evidence type="ECO:0000256" key="9">
    <source>
        <dbReference type="ARBA" id="ARBA00023186"/>
    </source>
</evidence>
<proteinExistence type="inferred from homology"/>
<evidence type="ECO:0000256" key="2">
    <source>
        <dbReference type="ARBA" id="ARBA00007615"/>
    </source>
</evidence>
<comment type="function">
    <text evidence="10">Participates in the translocation of lipoproteins from the inner membrane to the outer membrane. Only forms a complex with a lipoprotein if the residue after the N-terminal Cys is not an aspartate (The Asp acts as a targeting signal to indicate that the lipoprotein should stay in the inner membrane).</text>
</comment>
<dbReference type="AlphaFoldDB" id="A0A552X409"/>
<dbReference type="PANTHER" id="PTHR35869:SF1">
    <property type="entry name" value="OUTER-MEMBRANE LIPOPROTEIN CARRIER PROTEIN"/>
    <property type="match status" value="1"/>
</dbReference>
<keyword evidence="6 10" id="KW-0732">Signal</keyword>
<dbReference type="OrthoDB" id="9787361at2"/>
<evidence type="ECO:0000256" key="1">
    <source>
        <dbReference type="ARBA" id="ARBA00004418"/>
    </source>
</evidence>
<dbReference type="GO" id="GO:0042953">
    <property type="term" value="P:lipoprotein transport"/>
    <property type="evidence" value="ECO:0007669"/>
    <property type="project" value="InterPro"/>
</dbReference>
<keyword evidence="9 10" id="KW-0143">Chaperone</keyword>
<dbReference type="GO" id="GO:0044874">
    <property type="term" value="P:lipoprotein localization to outer membrane"/>
    <property type="evidence" value="ECO:0007669"/>
    <property type="project" value="UniProtKB-UniRule"/>
</dbReference>
<dbReference type="SUPFAM" id="SSF89392">
    <property type="entry name" value="Prokaryotic lipoproteins and lipoprotein localization factors"/>
    <property type="match status" value="1"/>
</dbReference>
<evidence type="ECO:0000256" key="7">
    <source>
        <dbReference type="ARBA" id="ARBA00022764"/>
    </source>
</evidence>
<dbReference type="InterPro" id="IPR004564">
    <property type="entry name" value="OM_lipoprot_carrier_LolA-like"/>
</dbReference>
<keyword evidence="7 10" id="KW-0574">Periplasm</keyword>
<reference evidence="11 12" key="1">
    <citation type="submission" date="2019-07" db="EMBL/GenBank/DDBJ databases">
        <authorList>
            <person name="Yang M."/>
            <person name="Zhao D."/>
            <person name="Xiang H."/>
        </authorList>
    </citation>
    <scope>NUCLEOTIDE SEQUENCE [LARGE SCALE GENOMIC DNA]</scope>
    <source>
        <strain evidence="11 12">IM1326</strain>
    </source>
</reference>
<sequence length="227" mass="25482" precursor="true">MTYIGKLNYTRVLLCMALPAVMAMQSVAADIATTEPKRALQAKLADLVTFQGEFIQEVYDGEDLIQEGTGHFYLERPAKLRWVTDAPDESTLVADGETLWYHNPFIEQVTLFHQSEAMQANPLLLLLDAEQANWDAFNVSYDGEKLWTVEEHPDAAAGMGSTLHLAFLDAVSDRPEDTNMLYKLILEDGHGQRSVFSLQDMQKNQPLPAQAFLFTIPDGTDIDDQRD</sequence>
<keyword evidence="11" id="KW-0449">Lipoprotein</keyword>
<dbReference type="GO" id="GO:0030288">
    <property type="term" value="C:outer membrane-bounded periplasmic space"/>
    <property type="evidence" value="ECO:0007669"/>
    <property type="project" value="TreeGrafter"/>
</dbReference>
<dbReference type="RefSeq" id="WP_143234117.1">
    <property type="nucleotide sequence ID" value="NZ_VJWL01000001.1"/>
</dbReference>
<dbReference type="CDD" id="cd16325">
    <property type="entry name" value="LolA"/>
    <property type="match status" value="1"/>
</dbReference>
<feature type="chain" id="PRO_5022273807" description="Outer-membrane lipoprotein carrier protein" evidence="10">
    <location>
        <begin position="29"/>
        <end position="227"/>
    </location>
</feature>
<evidence type="ECO:0000256" key="5">
    <source>
        <dbReference type="ARBA" id="ARBA00022448"/>
    </source>
</evidence>
<dbReference type="HAMAP" id="MF_00240">
    <property type="entry name" value="LolA"/>
    <property type="match status" value="1"/>
</dbReference>